<proteinExistence type="predicted"/>
<evidence type="ECO:0000313" key="4">
    <source>
        <dbReference type="EMBL" id="TKZ29028.1"/>
    </source>
</evidence>
<dbReference type="PROSITE" id="PS51257">
    <property type="entry name" value="PROKAR_LIPOPROTEIN"/>
    <property type="match status" value="1"/>
</dbReference>
<organism evidence="4 5">
    <name type="scientific">Brachyspira catarrhinii</name>
    <dbReference type="NCBI Taxonomy" id="2528966"/>
    <lineage>
        <taxon>Bacteria</taxon>
        <taxon>Pseudomonadati</taxon>
        <taxon>Spirochaetota</taxon>
        <taxon>Spirochaetia</taxon>
        <taxon>Brachyspirales</taxon>
        <taxon>Brachyspiraceae</taxon>
        <taxon>Brachyspira</taxon>
    </lineage>
</organism>
<dbReference type="Proteomes" id="UP000310168">
    <property type="component" value="Unassembled WGS sequence"/>
</dbReference>
<dbReference type="SUPFAM" id="SSF53850">
    <property type="entry name" value="Periplasmic binding protein-like II"/>
    <property type="match status" value="1"/>
</dbReference>
<dbReference type="Pfam" id="PF12849">
    <property type="entry name" value="PBP_like_2"/>
    <property type="match status" value="1"/>
</dbReference>
<accession>A0ABY2TN63</accession>
<protein>
    <submittedName>
        <fullName evidence="4">Phosphate ABC transporter substrate-binding protein</fullName>
    </submittedName>
</protein>
<dbReference type="InterPro" id="IPR024370">
    <property type="entry name" value="PBP_domain"/>
</dbReference>
<name>A0ABY2TN63_9SPIR</name>
<dbReference type="PANTHER" id="PTHR30570">
    <property type="entry name" value="PERIPLASMIC PHOSPHATE BINDING COMPONENT OF PHOSPHATE ABC TRANSPORTER"/>
    <property type="match status" value="1"/>
</dbReference>
<evidence type="ECO:0000256" key="2">
    <source>
        <dbReference type="SAM" id="SignalP"/>
    </source>
</evidence>
<evidence type="ECO:0000313" key="5">
    <source>
        <dbReference type="Proteomes" id="UP000310168"/>
    </source>
</evidence>
<evidence type="ECO:0000259" key="3">
    <source>
        <dbReference type="Pfam" id="PF12849"/>
    </source>
</evidence>
<feature type="signal peptide" evidence="2">
    <location>
        <begin position="1"/>
        <end position="19"/>
    </location>
</feature>
<dbReference type="EMBL" id="SJDU01000447">
    <property type="protein sequence ID" value="TKZ29028.1"/>
    <property type="molecule type" value="Genomic_DNA"/>
</dbReference>
<evidence type="ECO:0000256" key="1">
    <source>
        <dbReference type="ARBA" id="ARBA00022729"/>
    </source>
</evidence>
<dbReference type="PANTHER" id="PTHR30570:SF1">
    <property type="entry name" value="PHOSPHATE-BINDING PROTEIN PSTS"/>
    <property type="match status" value="1"/>
</dbReference>
<gene>
    <name evidence="4" type="ORF">EZH24_11365</name>
</gene>
<dbReference type="Gene3D" id="3.40.190.10">
    <property type="entry name" value="Periplasmic binding protein-like II"/>
    <property type="match status" value="2"/>
</dbReference>
<keyword evidence="5" id="KW-1185">Reference proteome</keyword>
<feature type="chain" id="PRO_5045109857" evidence="2">
    <location>
        <begin position="20"/>
        <end position="270"/>
    </location>
</feature>
<sequence length="270" mass="28996">MKKLIISLALINSFLFISCGVGSNSDSSKSIIVSGSSSVSPLMFKLAEKFEEANSNYSVTVETSDSTIGVSDTINGNNDIGMASRNLKENEAPELDAYLLCQDGIVIIANKDSSITQISEEELYNLYISNTAIGSISKAISREDGSGTRSAFTDLTSIGKDAPLPATVEILDGTGKVKTAVNSDSSKLGYISLGSVDDTIKPLLYKAKSQSEYVAPSVENIKSDSYKLYRPFYIFTKKGKEMSEVTKAFLDFIDSDVGKLVINESGYVAN</sequence>
<dbReference type="RefSeq" id="WP_137999212.1">
    <property type="nucleotide sequence ID" value="NZ_SJDU01000447.1"/>
</dbReference>
<reference evidence="4 5" key="1">
    <citation type="journal article" date="2019" name="Anaerobe">
        <title>Brachyspira catarrhinii sp. nov., an anaerobic intestinal spirochaete isolated from vervet monkeys may have been misidentified as Brachyspira aalborgi in previous studies.</title>
        <authorList>
            <person name="Phillips N.D."/>
            <person name="La T."/>
            <person name="Hampson D.J."/>
        </authorList>
    </citation>
    <scope>NUCLEOTIDE SEQUENCE [LARGE SCALE GENOMIC DNA]</scope>
    <source>
        <strain evidence="4 5">Z12</strain>
    </source>
</reference>
<feature type="domain" description="PBP" evidence="3">
    <location>
        <begin position="27"/>
        <end position="256"/>
    </location>
</feature>
<dbReference type="InterPro" id="IPR050811">
    <property type="entry name" value="Phosphate_ABC_transporter"/>
</dbReference>
<comment type="caution">
    <text evidence="4">The sequence shown here is derived from an EMBL/GenBank/DDBJ whole genome shotgun (WGS) entry which is preliminary data.</text>
</comment>
<keyword evidence="1 2" id="KW-0732">Signal</keyword>